<dbReference type="EMBL" id="FP929139">
    <property type="protein sequence ID" value="CBY01892.1"/>
    <property type="molecule type" value="Genomic_DNA"/>
</dbReference>
<proteinExistence type="predicted"/>
<reference evidence="3" key="1">
    <citation type="journal article" date="2011" name="Nat. Commun.">
        <title>Effector diversification within compartments of the Leptosphaeria maculans genome affected by Repeat-Induced Point mutations.</title>
        <authorList>
            <person name="Rouxel T."/>
            <person name="Grandaubert J."/>
            <person name="Hane J.K."/>
            <person name="Hoede C."/>
            <person name="van de Wouw A.P."/>
            <person name="Couloux A."/>
            <person name="Dominguez V."/>
            <person name="Anthouard V."/>
            <person name="Bally P."/>
            <person name="Bourras S."/>
            <person name="Cozijnsen A.J."/>
            <person name="Ciuffetti L.M."/>
            <person name="Degrave A."/>
            <person name="Dilmaghani A."/>
            <person name="Duret L."/>
            <person name="Fudal I."/>
            <person name="Goodwin S.B."/>
            <person name="Gout L."/>
            <person name="Glaser N."/>
            <person name="Linglin J."/>
            <person name="Kema G.H.J."/>
            <person name="Lapalu N."/>
            <person name="Lawrence C.B."/>
            <person name="May K."/>
            <person name="Meyer M."/>
            <person name="Ollivier B."/>
            <person name="Poulain J."/>
            <person name="Schoch C.L."/>
            <person name="Simon A."/>
            <person name="Spatafora J.W."/>
            <person name="Stachowiak A."/>
            <person name="Turgeon B.G."/>
            <person name="Tyler B.M."/>
            <person name="Vincent D."/>
            <person name="Weissenbach J."/>
            <person name="Amselem J."/>
            <person name="Quesneville H."/>
            <person name="Oliver R.P."/>
            <person name="Wincker P."/>
            <person name="Balesdent M.-H."/>
            <person name="Howlett B.J."/>
        </authorList>
    </citation>
    <scope>NUCLEOTIDE SEQUENCE [LARGE SCALE GENOMIC DNA]</scope>
    <source>
        <strain evidence="3">JN3 / isolate v23.1.3 / race Av1-4-5-6-7-8</strain>
    </source>
</reference>
<dbReference type="InParanoid" id="E5AFA3"/>
<organism evidence="2 3">
    <name type="scientific">Leptosphaeria maculans (strain JN3 / isolate v23.1.3 / race Av1-4-5-6-7-8)</name>
    <name type="common">Blackleg fungus</name>
    <name type="synonym">Phoma lingam</name>
    <dbReference type="NCBI Taxonomy" id="985895"/>
    <lineage>
        <taxon>Eukaryota</taxon>
        <taxon>Fungi</taxon>
        <taxon>Dikarya</taxon>
        <taxon>Ascomycota</taxon>
        <taxon>Pezizomycotina</taxon>
        <taxon>Dothideomycetes</taxon>
        <taxon>Pleosporomycetidae</taxon>
        <taxon>Pleosporales</taxon>
        <taxon>Pleosporineae</taxon>
        <taxon>Leptosphaeriaceae</taxon>
        <taxon>Plenodomus</taxon>
        <taxon>Plenodomus lingam/Leptosphaeria maculans species complex</taxon>
    </lineage>
</organism>
<dbReference type="AlphaFoldDB" id="E5AFA3"/>
<sequence length="58" mass="5991">MPVSTTSQPIKTFGGIGTLPVQGIVAEPHGPHHDSRGAAVGPRPLVAPWVAGKEEPAW</sequence>
<evidence type="ECO:0000256" key="1">
    <source>
        <dbReference type="SAM" id="MobiDB-lite"/>
    </source>
</evidence>
<evidence type="ECO:0000313" key="2">
    <source>
        <dbReference type="EMBL" id="CBY01892.1"/>
    </source>
</evidence>
<dbReference type="VEuPathDB" id="FungiDB:LEMA_uP006790.1"/>
<accession>E5AFA3</accession>
<protein>
    <submittedName>
        <fullName evidence="2">Predicted protein</fullName>
    </submittedName>
</protein>
<feature type="region of interest" description="Disordered" evidence="1">
    <location>
        <begin position="22"/>
        <end position="43"/>
    </location>
</feature>
<evidence type="ECO:0000313" key="3">
    <source>
        <dbReference type="Proteomes" id="UP000002668"/>
    </source>
</evidence>
<keyword evidence="3" id="KW-1185">Reference proteome</keyword>
<dbReference type="HOGENOM" id="CLU_2979562_0_0_1"/>
<dbReference type="Proteomes" id="UP000002668">
    <property type="component" value="Genome"/>
</dbReference>
<gene>
    <name evidence="2" type="ORF">LEMA_uP006790.1</name>
</gene>
<name>E5AFA3_LEPMJ</name>